<dbReference type="Pfam" id="PF03313">
    <property type="entry name" value="SDH_alpha"/>
    <property type="match status" value="1"/>
</dbReference>
<feature type="domain" description="Serine dehydratase-like alpha subunit" evidence="12">
    <location>
        <begin position="261"/>
        <end position="514"/>
    </location>
</feature>
<evidence type="ECO:0000313" key="14">
    <source>
        <dbReference type="Proteomes" id="UP000006462"/>
    </source>
</evidence>
<dbReference type="PANTHER" id="PTHR30182">
    <property type="entry name" value="L-SERINE DEHYDRATASE"/>
    <property type="match status" value="1"/>
</dbReference>
<evidence type="ECO:0000256" key="9">
    <source>
        <dbReference type="ARBA" id="ARBA00023239"/>
    </source>
</evidence>
<accession>A0ABM9ZTZ8</accession>
<comment type="catalytic activity">
    <reaction evidence="10 11">
        <text>L-serine = pyruvate + NH4(+)</text>
        <dbReference type="Rhea" id="RHEA:19169"/>
        <dbReference type="ChEBI" id="CHEBI:15361"/>
        <dbReference type="ChEBI" id="CHEBI:28938"/>
        <dbReference type="ChEBI" id="CHEBI:33384"/>
        <dbReference type="EC" id="4.3.1.17"/>
    </reaction>
</comment>
<sequence>MPDCSICGACINSDRGGADRLPSLFDSIGPVMTGSSSSATAGVLRIGRMGRLLIGGDPDAIDLYFYGALSTTYKGHASDGAVVAGLLGELEDSGLIGKMLRIAAERGIPVHDHVDPESTRNSMTVDMALVRNGVHYRISGVSIGGGEIEMQEVDGWPVLLHGFEDGALFLADHCFSQSEVEAFLSRSVQSVTATEYDGKAFHTVLTETALTEPQINALRDASIRVYPLRNLWDFKLKDPVPLFDTFASWLALAEKTSAPSAAEEYEERRSGVSREWVRKKTLTAWNAMKAAVENGLAGHNRLLGGLTPGDDGARLKNLVDAHQNLSGPVVGTAIARALAVMESNGSMRQVVACPTAGSCGIMPGCLMTAAEKLGSSDDQIIDALLSGAMTGVLVAKRAPVSGALGGCQSEIGVSSAMAAAALAQLAGGSAKQVQEAYALALKNVLGLVCDPVAGPVEVPCIKRNAIGVANAFAAADMALAGIESIIPPDEVLDALINTQQYLPRELRGMMSGGLCATKKAHELKDWWYKKLATM</sequence>
<evidence type="ECO:0000256" key="8">
    <source>
        <dbReference type="ARBA" id="ARBA00023014"/>
    </source>
</evidence>
<gene>
    <name evidence="13" type="primary">sdaAA</name>
    <name evidence="13" type="ORF">HMPREF7215_1938</name>
</gene>
<protein>
    <recommendedName>
        <fullName evidence="11">L-serine dehydratase</fullName>
        <ecNumber evidence="11">4.3.1.17</ecNumber>
    </recommendedName>
</protein>
<dbReference type="PANTHER" id="PTHR30182:SF1">
    <property type="entry name" value="L-SERINE DEHYDRATASE 1"/>
    <property type="match status" value="1"/>
</dbReference>
<evidence type="ECO:0000256" key="11">
    <source>
        <dbReference type="RuleBase" id="RU366059"/>
    </source>
</evidence>
<evidence type="ECO:0000256" key="5">
    <source>
        <dbReference type="ARBA" id="ARBA00022485"/>
    </source>
</evidence>
<keyword evidence="14" id="KW-1185">Reference proteome</keyword>
<keyword evidence="8 11" id="KW-0411">Iron-sulfur</keyword>
<dbReference type="InterPro" id="IPR051318">
    <property type="entry name" value="Fe-S_L-Ser"/>
</dbReference>
<evidence type="ECO:0000256" key="6">
    <source>
        <dbReference type="ARBA" id="ARBA00022723"/>
    </source>
</evidence>
<dbReference type="EMBL" id="ADFP01000082">
    <property type="protein sequence ID" value="EFB90426.1"/>
    <property type="molecule type" value="Genomic_DNA"/>
</dbReference>
<dbReference type="Proteomes" id="UP000006462">
    <property type="component" value="Unassembled WGS sequence"/>
</dbReference>
<keyword evidence="6 11" id="KW-0479">Metal-binding</keyword>
<organism evidence="13 14">
    <name type="scientific">Pyramidobacter piscolens W5455</name>
    <dbReference type="NCBI Taxonomy" id="352165"/>
    <lineage>
        <taxon>Bacteria</taxon>
        <taxon>Thermotogati</taxon>
        <taxon>Synergistota</taxon>
        <taxon>Synergistia</taxon>
        <taxon>Synergistales</taxon>
        <taxon>Dethiosulfovibrionaceae</taxon>
        <taxon>Pyramidobacter</taxon>
    </lineage>
</organism>
<dbReference type="NCBIfam" id="TIGR00718">
    <property type="entry name" value="sda_alpha"/>
    <property type="match status" value="1"/>
</dbReference>
<keyword evidence="9 11" id="KW-0456">Lyase</keyword>
<evidence type="ECO:0000256" key="3">
    <source>
        <dbReference type="ARBA" id="ARBA00008636"/>
    </source>
</evidence>
<keyword evidence="7 11" id="KW-0408">Iron</keyword>
<comment type="pathway">
    <text evidence="2">Carbohydrate biosynthesis; gluconeogenesis.</text>
</comment>
<evidence type="ECO:0000256" key="10">
    <source>
        <dbReference type="ARBA" id="ARBA00049406"/>
    </source>
</evidence>
<proteinExistence type="inferred from homology"/>
<dbReference type="InterPro" id="IPR004642">
    <property type="entry name" value="Ser_deHydtase_asu"/>
</dbReference>
<comment type="caution">
    <text evidence="13">The sequence shown here is derived from an EMBL/GenBank/DDBJ whole genome shotgun (WGS) entry which is preliminary data.</text>
</comment>
<dbReference type="EC" id="4.3.1.17" evidence="11"/>
<evidence type="ECO:0000256" key="4">
    <source>
        <dbReference type="ARBA" id="ARBA00022432"/>
    </source>
</evidence>
<evidence type="ECO:0000256" key="1">
    <source>
        <dbReference type="ARBA" id="ARBA00001966"/>
    </source>
</evidence>
<dbReference type="InterPro" id="IPR029009">
    <property type="entry name" value="ASB_dom_sf"/>
</dbReference>
<keyword evidence="5 11" id="KW-0004">4Fe-4S</keyword>
<evidence type="ECO:0000256" key="2">
    <source>
        <dbReference type="ARBA" id="ARBA00004742"/>
    </source>
</evidence>
<dbReference type="GO" id="GO:0003941">
    <property type="term" value="F:L-serine ammonia-lyase activity"/>
    <property type="evidence" value="ECO:0007669"/>
    <property type="project" value="UniProtKB-EC"/>
</dbReference>
<comment type="similarity">
    <text evidence="3 11">Belongs to the iron-sulfur dependent L-serine dehydratase family.</text>
</comment>
<dbReference type="RefSeq" id="WP_009165131.1">
    <property type="nucleotide sequence ID" value="NZ_ADFP01000082.1"/>
</dbReference>
<reference evidence="13 14" key="1">
    <citation type="submission" date="2009-12" db="EMBL/GenBank/DDBJ databases">
        <authorList>
            <person name="Shrivastava S."/>
            <person name="Madupu R."/>
            <person name="Durkin A.S."/>
            <person name="Torralba M."/>
            <person name="Methe B."/>
            <person name="Sutton G.G."/>
            <person name="Strausberg R.L."/>
            <person name="Nelson K.E."/>
        </authorList>
    </citation>
    <scope>NUCLEOTIDE SEQUENCE [LARGE SCALE GENOMIC DNA]</scope>
    <source>
        <strain evidence="13 14">W5455</strain>
    </source>
</reference>
<dbReference type="SUPFAM" id="SSF143548">
    <property type="entry name" value="Serine metabolism enzymes domain"/>
    <property type="match status" value="1"/>
</dbReference>
<evidence type="ECO:0000313" key="13">
    <source>
        <dbReference type="EMBL" id="EFB90426.1"/>
    </source>
</evidence>
<name>A0ABM9ZTZ8_9BACT</name>
<evidence type="ECO:0000259" key="12">
    <source>
        <dbReference type="Pfam" id="PF03313"/>
    </source>
</evidence>
<comment type="cofactor">
    <cofactor evidence="1 11">
        <name>[4Fe-4S] cluster</name>
        <dbReference type="ChEBI" id="CHEBI:49883"/>
    </cofactor>
</comment>
<evidence type="ECO:0000256" key="7">
    <source>
        <dbReference type="ARBA" id="ARBA00023004"/>
    </source>
</evidence>
<dbReference type="Gene3D" id="3.30.1330.90">
    <property type="entry name" value="D-3-phosphoglycerate dehydrogenase, domain 3"/>
    <property type="match status" value="1"/>
</dbReference>
<dbReference type="InterPro" id="IPR005130">
    <property type="entry name" value="Ser_deHydtase-like_asu"/>
</dbReference>
<keyword evidence="4 11" id="KW-0312">Gluconeogenesis</keyword>